<evidence type="ECO:0000256" key="7">
    <source>
        <dbReference type="ARBA" id="ARBA00022989"/>
    </source>
</evidence>
<proteinExistence type="inferred from homology"/>
<dbReference type="PROSITE" id="PS51257">
    <property type="entry name" value="PROKAR_LIPOPROTEIN"/>
    <property type="match status" value="1"/>
</dbReference>
<feature type="chain" id="PRO_5041440838" description="Membrane protein insertase YidC" evidence="14">
    <location>
        <begin position="28"/>
        <end position="322"/>
    </location>
</feature>
<comment type="function">
    <text evidence="12">Required for the insertion and/or proper folding and/or complex formation of integral membrane proteins into the membrane. Involved in integration of membrane proteins that insert both dependently and independently of the Sec translocase complex, as well as at least some lipoproteins.</text>
</comment>
<keyword evidence="6 12" id="KW-0653">Protein transport</keyword>
<evidence type="ECO:0000313" key="16">
    <source>
        <dbReference type="EMBL" id="QSE77300.1"/>
    </source>
</evidence>
<dbReference type="Proteomes" id="UP000663608">
    <property type="component" value="Chromosome"/>
</dbReference>
<evidence type="ECO:0000256" key="10">
    <source>
        <dbReference type="ARBA" id="ARBA00023186"/>
    </source>
</evidence>
<keyword evidence="10 12" id="KW-0143">Chaperone</keyword>
<feature type="transmembrane region" description="Helical" evidence="12">
    <location>
        <begin position="214"/>
        <end position="232"/>
    </location>
</feature>
<accession>A0AA45KH86</accession>
<keyword evidence="9" id="KW-0564">Palmitate</keyword>
<keyword evidence="8 12" id="KW-0472">Membrane</keyword>
<feature type="domain" description="Membrane insertase YidC/Oxa/ALB C-terminal" evidence="15">
    <location>
        <begin position="68"/>
        <end position="255"/>
    </location>
</feature>
<dbReference type="GO" id="GO:0051205">
    <property type="term" value="P:protein insertion into membrane"/>
    <property type="evidence" value="ECO:0007669"/>
    <property type="project" value="TreeGrafter"/>
</dbReference>
<dbReference type="KEGG" id="lti:JW886_03390"/>
<name>A0AA45KH86_9LACT</name>
<dbReference type="CDD" id="cd20070">
    <property type="entry name" value="5TM_YidC_Alb3"/>
    <property type="match status" value="1"/>
</dbReference>
<dbReference type="AlphaFoldDB" id="A0AA45KH86"/>
<evidence type="ECO:0000256" key="4">
    <source>
        <dbReference type="ARBA" id="ARBA00022692"/>
    </source>
</evidence>
<dbReference type="GO" id="GO:0032977">
    <property type="term" value="F:membrane insertase activity"/>
    <property type="evidence" value="ECO:0007669"/>
    <property type="project" value="InterPro"/>
</dbReference>
<dbReference type="HAMAP" id="MF_01811">
    <property type="entry name" value="YidC_type2"/>
    <property type="match status" value="1"/>
</dbReference>
<protein>
    <recommendedName>
        <fullName evidence="12">Membrane protein insertase YidC</fullName>
    </recommendedName>
    <alternativeName>
        <fullName evidence="12">Foldase YidC</fullName>
    </alternativeName>
    <alternativeName>
        <fullName evidence="12">Membrane integrase YidC</fullName>
    </alternativeName>
    <alternativeName>
        <fullName evidence="12">Membrane protein YidC</fullName>
    </alternativeName>
</protein>
<evidence type="ECO:0000256" key="11">
    <source>
        <dbReference type="ARBA" id="ARBA00023288"/>
    </source>
</evidence>
<feature type="region of interest" description="Disordered" evidence="13">
    <location>
        <begin position="270"/>
        <end position="322"/>
    </location>
</feature>
<reference evidence="16 17" key="1">
    <citation type="submission" date="2021-02" db="EMBL/GenBank/DDBJ databases">
        <title>Complete genome sequence of Lactococcus lactis strain K_LL004.</title>
        <authorList>
            <person name="Kim H.B."/>
        </authorList>
    </citation>
    <scope>NUCLEOTIDE SEQUENCE [LARGE SCALE GENOMIC DNA]</scope>
    <source>
        <strain evidence="16 17">K_LL004</strain>
    </source>
</reference>
<comment type="similarity">
    <text evidence="12">Belongs to the OXA1/ALB3/YidC family. Type 2 subfamily.</text>
</comment>
<evidence type="ECO:0000256" key="9">
    <source>
        <dbReference type="ARBA" id="ARBA00023139"/>
    </source>
</evidence>
<feature type="transmembrane region" description="Helical" evidence="12">
    <location>
        <begin position="142"/>
        <end position="162"/>
    </location>
</feature>
<evidence type="ECO:0000256" key="14">
    <source>
        <dbReference type="SAM" id="SignalP"/>
    </source>
</evidence>
<dbReference type="InterPro" id="IPR001708">
    <property type="entry name" value="YidC/ALB3/OXA1/COX18"/>
</dbReference>
<evidence type="ECO:0000259" key="15">
    <source>
        <dbReference type="Pfam" id="PF02096"/>
    </source>
</evidence>
<feature type="transmembrane region" description="Helical" evidence="12">
    <location>
        <begin position="68"/>
        <end position="88"/>
    </location>
</feature>
<dbReference type="InterPro" id="IPR023060">
    <property type="entry name" value="YidC/YidC1/YidC2_Firmicutes"/>
</dbReference>
<sequence length="322" mass="35625">MKKMKKKLTLAGLTAAGLLLLSGCVQTHIVDGVRVPTEAATHGITYNLLVRPMSAFVDLFAHNLSMGYGWAIILVTLIIRFLILPLGLNQAYKSTYMQEKMAYLTPVFAPLQERVKNAQTPEERMAAQQALMAAQKDNGINMFASLGCLPMLIQWPFFIALYNAAAYTTGISSATFYGINLGHSSIVLTIISGALYFIQTWISTLSMTPEQKKTGMAMLIMSPAMIVIFSFMSPAGVALYWAVGGLVMVIQQIIISFIMKPRMRRKIDEEFTKNPPKINNEGLKDVTPSSVQENFKAITSERNDKEKQNKTGGRNAGKQNRK</sequence>
<dbReference type="PANTHER" id="PTHR12428">
    <property type="entry name" value="OXA1"/>
    <property type="match status" value="1"/>
</dbReference>
<keyword evidence="2 12" id="KW-0813">Transport</keyword>
<dbReference type="NCBIfam" id="TIGR03592">
    <property type="entry name" value="yidC_oxa1_cterm"/>
    <property type="match status" value="1"/>
</dbReference>
<dbReference type="RefSeq" id="WP_075524425.1">
    <property type="nucleotide sequence ID" value="NZ_BNDT01000007.1"/>
</dbReference>
<dbReference type="InterPro" id="IPR047196">
    <property type="entry name" value="YidC_ALB_C"/>
</dbReference>
<feature type="signal peptide" evidence="14">
    <location>
        <begin position="1"/>
        <end position="27"/>
    </location>
</feature>
<dbReference type="GO" id="GO:0005886">
    <property type="term" value="C:plasma membrane"/>
    <property type="evidence" value="ECO:0007669"/>
    <property type="project" value="UniProtKB-SubCell"/>
</dbReference>
<keyword evidence="7 12" id="KW-1133">Transmembrane helix</keyword>
<gene>
    <name evidence="12 16" type="primary">yidC</name>
    <name evidence="16" type="ORF">JW886_03390</name>
</gene>
<feature type="compositionally biased region" description="Basic and acidic residues" evidence="13">
    <location>
        <begin position="299"/>
        <end position="309"/>
    </location>
</feature>
<keyword evidence="3 12" id="KW-1003">Cell membrane</keyword>
<feature type="transmembrane region" description="Helical" evidence="12">
    <location>
        <begin position="238"/>
        <end position="259"/>
    </location>
</feature>
<keyword evidence="17" id="KW-1185">Reference proteome</keyword>
<evidence type="ECO:0000256" key="1">
    <source>
        <dbReference type="ARBA" id="ARBA00004651"/>
    </source>
</evidence>
<dbReference type="InterPro" id="IPR028055">
    <property type="entry name" value="YidC/Oxa/ALB_C"/>
</dbReference>
<evidence type="ECO:0000256" key="3">
    <source>
        <dbReference type="ARBA" id="ARBA00022475"/>
    </source>
</evidence>
<comment type="subcellular location">
    <subcellularLocation>
        <location evidence="1 12">Cell membrane</location>
        <topology evidence="1 12">Multi-pass membrane protein</topology>
    </subcellularLocation>
</comment>
<evidence type="ECO:0000256" key="2">
    <source>
        <dbReference type="ARBA" id="ARBA00022448"/>
    </source>
</evidence>
<evidence type="ECO:0000256" key="12">
    <source>
        <dbReference type="HAMAP-Rule" id="MF_01811"/>
    </source>
</evidence>
<evidence type="ECO:0000256" key="13">
    <source>
        <dbReference type="SAM" id="MobiDB-lite"/>
    </source>
</evidence>
<dbReference type="GO" id="GO:0015031">
    <property type="term" value="P:protein transport"/>
    <property type="evidence" value="ECO:0007669"/>
    <property type="project" value="UniProtKB-KW"/>
</dbReference>
<evidence type="ECO:0000256" key="5">
    <source>
        <dbReference type="ARBA" id="ARBA00022729"/>
    </source>
</evidence>
<organism evidence="16 17">
    <name type="scientific">Lactococcus taiwanensis</name>
    <dbReference type="NCBI Taxonomy" id="1151742"/>
    <lineage>
        <taxon>Bacteria</taxon>
        <taxon>Bacillati</taxon>
        <taxon>Bacillota</taxon>
        <taxon>Bacilli</taxon>
        <taxon>Lactobacillales</taxon>
        <taxon>Streptococcaceae</taxon>
        <taxon>Lactococcus</taxon>
    </lineage>
</organism>
<evidence type="ECO:0000313" key="17">
    <source>
        <dbReference type="Proteomes" id="UP000663608"/>
    </source>
</evidence>
<keyword evidence="5 12" id="KW-0732">Signal</keyword>
<dbReference type="EMBL" id="CP070872">
    <property type="protein sequence ID" value="QSE77300.1"/>
    <property type="molecule type" value="Genomic_DNA"/>
</dbReference>
<keyword evidence="11 12" id="KW-0449">Lipoprotein</keyword>
<dbReference type="Pfam" id="PF02096">
    <property type="entry name" value="60KD_IMP"/>
    <property type="match status" value="1"/>
</dbReference>
<dbReference type="PANTHER" id="PTHR12428:SF65">
    <property type="entry name" value="CYTOCHROME C OXIDASE ASSEMBLY PROTEIN COX18, MITOCHONDRIAL"/>
    <property type="match status" value="1"/>
</dbReference>
<keyword evidence="4 12" id="KW-0812">Transmembrane</keyword>
<evidence type="ECO:0000256" key="8">
    <source>
        <dbReference type="ARBA" id="ARBA00023136"/>
    </source>
</evidence>
<feature type="transmembrane region" description="Helical" evidence="12">
    <location>
        <begin position="182"/>
        <end position="202"/>
    </location>
</feature>
<evidence type="ECO:0000256" key="6">
    <source>
        <dbReference type="ARBA" id="ARBA00022927"/>
    </source>
</evidence>
<dbReference type="NCBIfam" id="NF002687">
    <property type="entry name" value="PRK02463.1"/>
    <property type="match status" value="1"/>
</dbReference>